<dbReference type="Proteomes" id="UP000295493">
    <property type="component" value="Unassembled WGS sequence"/>
</dbReference>
<dbReference type="OrthoDB" id="8856615at2"/>
<organism evidence="6 7">
    <name type="scientific">Stakelama pacifica</name>
    <dbReference type="NCBI Taxonomy" id="517720"/>
    <lineage>
        <taxon>Bacteria</taxon>
        <taxon>Pseudomonadati</taxon>
        <taxon>Pseudomonadota</taxon>
        <taxon>Alphaproteobacteria</taxon>
        <taxon>Sphingomonadales</taxon>
        <taxon>Sphingomonadaceae</taxon>
        <taxon>Stakelama</taxon>
    </lineage>
</organism>
<reference evidence="6 7" key="1">
    <citation type="submission" date="2019-03" db="EMBL/GenBank/DDBJ databases">
        <title>Genomic Encyclopedia of Type Strains, Phase IV (KMG-IV): sequencing the most valuable type-strain genomes for metagenomic binning, comparative biology and taxonomic classification.</title>
        <authorList>
            <person name="Goeker M."/>
        </authorList>
    </citation>
    <scope>NUCLEOTIDE SEQUENCE [LARGE SCALE GENOMIC DNA]</scope>
    <source>
        <strain evidence="6 7">DSM 25059</strain>
    </source>
</reference>
<dbReference type="PANTHER" id="PTHR36974:SF1">
    <property type="entry name" value="DOXX FAMILY MEMBRANE PROTEIN"/>
    <property type="match status" value="1"/>
</dbReference>
<evidence type="ECO:0000256" key="1">
    <source>
        <dbReference type="ARBA" id="ARBA00004141"/>
    </source>
</evidence>
<sequence length="154" mass="16740">MAIAGQDEGRPRKVARLVLAVLFLAAGVLHLAIPEPFIGIVPDWVPVPRLTVLATGLCEIAGAAGLMLPPLRRAAGIGLALYAVCVWPANVHHMVMDLSSGTGLSAWYHIPRQFAQPLIIWWALWASGAIDWPVRLIRWRGRRNSPTRSSSRGA</sequence>
<dbReference type="AlphaFoldDB" id="A0A4R6FX22"/>
<dbReference type="EMBL" id="SNWD01000001">
    <property type="protein sequence ID" value="TDN86516.1"/>
    <property type="molecule type" value="Genomic_DNA"/>
</dbReference>
<dbReference type="RefSeq" id="WP_133493734.1">
    <property type="nucleotide sequence ID" value="NZ_BMLU01000001.1"/>
</dbReference>
<evidence type="ECO:0000256" key="5">
    <source>
        <dbReference type="SAM" id="Phobius"/>
    </source>
</evidence>
<dbReference type="Pfam" id="PF13564">
    <property type="entry name" value="DoxX_2"/>
    <property type="match status" value="1"/>
</dbReference>
<feature type="transmembrane region" description="Helical" evidence="5">
    <location>
        <begin position="75"/>
        <end position="94"/>
    </location>
</feature>
<evidence type="ECO:0000256" key="4">
    <source>
        <dbReference type="ARBA" id="ARBA00023136"/>
    </source>
</evidence>
<dbReference type="InterPro" id="IPR032808">
    <property type="entry name" value="DoxX"/>
</dbReference>
<dbReference type="PANTHER" id="PTHR36974">
    <property type="entry name" value="MEMBRANE PROTEIN-RELATED"/>
    <property type="match status" value="1"/>
</dbReference>
<gene>
    <name evidence="6" type="ORF">EV664_10187</name>
</gene>
<name>A0A4R6FX22_9SPHN</name>
<protein>
    <submittedName>
        <fullName evidence="6">Putative membrane protein</fullName>
    </submittedName>
</protein>
<evidence type="ECO:0000256" key="2">
    <source>
        <dbReference type="ARBA" id="ARBA00022692"/>
    </source>
</evidence>
<accession>A0A4R6FX22</accession>
<proteinExistence type="predicted"/>
<evidence type="ECO:0000256" key="3">
    <source>
        <dbReference type="ARBA" id="ARBA00022989"/>
    </source>
</evidence>
<feature type="transmembrane region" description="Helical" evidence="5">
    <location>
        <begin position="50"/>
        <end position="68"/>
    </location>
</feature>
<keyword evidence="3 5" id="KW-1133">Transmembrane helix</keyword>
<keyword evidence="2 5" id="KW-0812">Transmembrane</keyword>
<evidence type="ECO:0000313" key="6">
    <source>
        <dbReference type="EMBL" id="TDN86516.1"/>
    </source>
</evidence>
<keyword evidence="7" id="KW-1185">Reference proteome</keyword>
<dbReference type="GO" id="GO:0016020">
    <property type="term" value="C:membrane"/>
    <property type="evidence" value="ECO:0007669"/>
    <property type="project" value="UniProtKB-SubCell"/>
</dbReference>
<keyword evidence="4 5" id="KW-0472">Membrane</keyword>
<comment type="caution">
    <text evidence="6">The sequence shown here is derived from an EMBL/GenBank/DDBJ whole genome shotgun (WGS) entry which is preliminary data.</text>
</comment>
<feature type="transmembrane region" description="Helical" evidence="5">
    <location>
        <begin position="114"/>
        <end position="134"/>
    </location>
</feature>
<evidence type="ECO:0000313" key="7">
    <source>
        <dbReference type="Proteomes" id="UP000295493"/>
    </source>
</evidence>
<comment type="subcellular location">
    <subcellularLocation>
        <location evidence="1">Membrane</location>
        <topology evidence="1">Multi-pass membrane protein</topology>
    </subcellularLocation>
</comment>